<feature type="compositionally biased region" description="Polar residues" evidence="3">
    <location>
        <begin position="321"/>
        <end position="331"/>
    </location>
</feature>
<feature type="region of interest" description="Disordered" evidence="3">
    <location>
        <begin position="43"/>
        <end position="126"/>
    </location>
</feature>
<dbReference type="EMBL" id="JAVRRL010000002">
    <property type="protein sequence ID" value="KAK5118413.1"/>
    <property type="molecule type" value="Genomic_DNA"/>
</dbReference>
<feature type="compositionally biased region" description="Basic and acidic residues" evidence="3">
    <location>
        <begin position="210"/>
        <end position="221"/>
    </location>
</feature>
<feature type="compositionally biased region" description="Polar residues" evidence="3">
    <location>
        <begin position="276"/>
        <end position="288"/>
    </location>
</feature>
<accession>A0AAN7TXW9</accession>
<dbReference type="AlphaFoldDB" id="A0AAN7TXW9"/>
<proteinExistence type="predicted"/>
<dbReference type="Proteomes" id="UP001310890">
    <property type="component" value="Unassembled WGS sequence"/>
</dbReference>
<protein>
    <recommendedName>
        <fullName evidence="4">SH3 domain-containing protein</fullName>
    </recommendedName>
</protein>
<gene>
    <name evidence="5" type="ORF">LTR62_002927</name>
</gene>
<feature type="compositionally biased region" description="Basic and acidic residues" evidence="3">
    <location>
        <begin position="43"/>
        <end position="61"/>
    </location>
</feature>
<comment type="caution">
    <text evidence="5">The sequence shown here is derived from an EMBL/GenBank/DDBJ whole genome shotgun (WGS) entry which is preliminary data.</text>
</comment>
<dbReference type="PROSITE" id="PS50002">
    <property type="entry name" value="SH3"/>
    <property type="match status" value="1"/>
</dbReference>
<dbReference type="SUPFAM" id="SSF57850">
    <property type="entry name" value="RING/U-box"/>
    <property type="match status" value="2"/>
</dbReference>
<evidence type="ECO:0000256" key="3">
    <source>
        <dbReference type="SAM" id="MobiDB-lite"/>
    </source>
</evidence>
<organism evidence="5 6">
    <name type="scientific">Meristemomyces frigidus</name>
    <dbReference type="NCBI Taxonomy" id="1508187"/>
    <lineage>
        <taxon>Eukaryota</taxon>
        <taxon>Fungi</taxon>
        <taxon>Dikarya</taxon>
        <taxon>Ascomycota</taxon>
        <taxon>Pezizomycotina</taxon>
        <taxon>Dothideomycetes</taxon>
        <taxon>Dothideomycetidae</taxon>
        <taxon>Mycosphaerellales</taxon>
        <taxon>Teratosphaeriaceae</taxon>
        <taxon>Meristemomyces</taxon>
    </lineage>
</organism>
<dbReference type="InterPro" id="IPR001452">
    <property type="entry name" value="SH3_domain"/>
</dbReference>
<evidence type="ECO:0000259" key="4">
    <source>
        <dbReference type="PROSITE" id="PS50002"/>
    </source>
</evidence>
<feature type="compositionally biased region" description="Basic and acidic residues" evidence="3">
    <location>
        <begin position="260"/>
        <end position="273"/>
    </location>
</feature>
<evidence type="ECO:0000256" key="2">
    <source>
        <dbReference type="PROSITE-ProRule" id="PRU00192"/>
    </source>
</evidence>
<feature type="compositionally biased region" description="Basic and acidic residues" evidence="3">
    <location>
        <begin position="91"/>
        <end position="116"/>
    </location>
</feature>
<reference evidence="5" key="1">
    <citation type="submission" date="2023-08" db="EMBL/GenBank/DDBJ databases">
        <title>Black Yeasts Isolated from many extreme environments.</title>
        <authorList>
            <person name="Coleine C."/>
            <person name="Stajich J.E."/>
            <person name="Selbmann L."/>
        </authorList>
    </citation>
    <scope>NUCLEOTIDE SEQUENCE</scope>
    <source>
        <strain evidence="5">CCFEE 5401</strain>
    </source>
</reference>
<dbReference type="SUPFAM" id="SSF50044">
    <property type="entry name" value="SH3-domain"/>
    <property type="match status" value="1"/>
</dbReference>
<feature type="compositionally biased region" description="Basic and acidic residues" evidence="3">
    <location>
        <begin position="307"/>
        <end position="320"/>
    </location>
</feature>
<evidence type="ECO:0000313" key="5">
    <source>
        <dbReference type="EMBL" id="KAK5118413.1"/>
    </source>
</evidence>
<evidence type="ECO:0000256" key="1">
    <source>
        <dbReference type="ARBA" id="ARBA00022443"/>
    </source>
</evidence>
<keyword evidence="1 2" id="KW-0728">SH3 domain</keyword>
<feature type="region of interest" description="Disordered" evidence="3">
    <location>
        <begin position="201"/>
        <end position="353"/>
    </location>
</feature>
<feature type="domain" description="SH3" evidence="4">
    <location>
        <begin position="702"/>
        <end position="761"/>
    </location>
</feature>
<dbReference type="InterPro" id="IPR036028">
    <property type="entry name" value="SH3-like_dom_sf"/>
</dbReference>
<sequence>MVDSAQRGGDGGFDMEKELTCSAYLNAHPDRAKSDAEKAEMRLEYKPGDDVIPKVEPRQDETDSEEERMITQARELSMAGVDPVSARRRAERATRSGREDRERRRHDEGGRRHLDSSSRLQQPRQAELSEAHLRQHTGNEPQIEHQPSLRSLLSASPIESLDVQQEILQSITAEGLLDGLDLDNLTPEQEDQLTERIAEAYRRRQRRRDRSSPRDHREQRENVTPSLTAAGAGARDRHHVRSGSASEQQSRLRPPIARPHMFEHDRQHPDSRHQRSNSATTQHSSRAATLNEPVPSQAARSATDLTEQTRTDETRQERQRALSNATRSTTDPVEHRAQVHRMRTSTARARDTEDGMRPRALEVVRQQGRPTNNSSLSSAATGVSLATQEGGQFIRPAQSNAAFAPELVASTPVTASVPPVKCNGCNATNIQHDLHYQCSKCQDGTFVLCLACYREEKGCDHWFGFGFKAEQRWHASAPAGRRSYGDEPPHVLQPRRYNRAVGNTTSTDHNVSQPEEGAFCETCHTPANECYWYCPDCLEGAWGYCDRCVQQGKHCTHPLLPVAHISTMHRPFADPTRATFVPMPHLRPDSYVLWPVATHCDICQNKVPAHKTHFHCFECSKGNYDICTDCYYNLVATGKISQTNGPNGWRRCLQGHRMAVIGFQNVMSGGQLRTMVSAPVGGWRHKDTSTTQARQPLALDAATGNRCLAAYNYFPRNEGNDDLVFPKNAEISEVYEDHPEWFSGIYCGKLGLFPSSHVRRA</sequence>
<evidence type="ECO:0000313" key="6">
    <source>
        <dbReference type="Proteomes" id="UP001310890"/>
    </source>
</evidence>
<dbReference type="Gene3D" id="2.30.30.40">
    <property type="entry name" value="SH3 Domains"/>
    <property type="match status" value="1"/>
</dbReference>
<name>A0AAN7TXW9_9PEZI</name>